<dbReference type="Proteomes" id="UP001597180">
    <property type="component" value="Unassembled WGS sequence"/>
</dbReference>
<proteinExistence type="inferred from homology"/>
<dbReference type="PANTHER" id="PTHR32089">
    <property type="entry name" value="METHYL-ACCEPTING CHEMOTAXIS PROTEIN MCPB"/>
    <property type="match status" value="1"/>
</dbReference>
<keyword evidence="9" id="KW-1133">Transmembrane helix</keyword>
<feature type="region of interest" description="Disordered" evidence="8">
    <location>
        <begin position="579"/>
        <end position="646"/>
    </location>
</feature>
<evidence type="ECO:0000256" key="8">
    <source>
        <dbReference type="SAM" id="MobiDB-lite"/>
    </source>
</evidence>
<evidence type="ECO:0000256" key="2">
    <source>
        <dbReference type="ARBA" id="ARBA00022475"/>
    </source>
</evidence>
<evidence type="ECO:0000259" key="11">
    <source>
        <dbReference type="PROSITE" id="PS50885"/>
    </source>
</evidence>
<dbReference type="SMART" id="SM00304">
    <property type="entry name" value="HAMP"/>
    <property type="match status" value="2"/>
</dbReference>
<accession>A0ABW3UGD7</accession>
<sequence length="646" mass="70974">MSAKTKKLPTLSNWTLKMKLMIGMTAMLVLFLIAALYNLRQMDQMKVHLSQQNDKVELKLMALELKEMVQELNIIASGLEISKKAEYIPKYNEKRQVFDGMIKRIGDTATTAEQAKWRSKLISLTVEYTNTFDVAAKLVQENKLPAADLDKNMEYLYNESQRLMADIFVNVDQFYVAYSQDAAQAIAETQTLLNRTVIAMWVASVLVVVSGVAIAALLIGSFVKPIRKLQQAVQAMARGDLRAKINSSSKDELGELSRSFDHMVDQIRDMLSHMQSIALSLSEHSSSFHGFSSSTAAANADIIRAIQEISTGADQQAGQTEHSTNLIAEVEHEIEKIAENSRTIQQKSREAAFNTHLGSTSMETLRAATQSSEEVLNKVYAAMESLSGSTVQIHQIINTITDISHQTNVLALNAAIEAARAGAQGRGFSVIAEEVRQLSQQTNESSKSIAVIIRALLEQTKELEANLNVARQSFDQQNNKMTESIDAFQQIRTSMDILSEHIDHMQEQIGTAKEMNGKLVESVQFVAAIAQETAAGVEEVSSTSVQQDTAIQLIASQADDILELSSKLFHEIHQFQIDDHADQETGLPPSSAGSMKEESRTEADSETDGNAARGQVEEPAVEQGAGTDPEAGPRKQEGEKKLVSVG</sequence>
<comment type="similarity">
    <text evidence="5">Belongs to the methyl-accepting chemotaxis (MCP) protein family.</text>
</comment>
<dbReference type="Pfam" id="PF00672">
    <property type="entry name" value="HAMP"/>
    <property type="match status" value="1"/>
</dbReference>
<dbReference type="RefSeq" id="WP_345586790.1">
    <property type="nucleotide sequence ID" value="NZ_BAABJG010000006.1"/>
</dbReference>
<dbReference type="PROSITE" id="PS50111">
    <property type="entry name" value="CHEMOTAXIS_TRANSDUC_2"/>
    <property type="match status" value="1"/>
</dbReference>
<evidence type="ECO:0000256" key="5">
    <source>
        <dbReference type="ARBA" id="ARBA00029447"/>
    </source>
</evidence>
<evidence type="ECO:0000256" key="9">
    <source>
        <dbReference type="SAM" id="Phobius"/>
    </source>
</evidence>
<dbReference type="Gene3D" id="1.10.287.950">
    <property type="entry name" value="Methyl-accepting chemotaxis protein"/>
    <property type="match status" value="1"/>
</dbReference>
<dbReference type="SMART" id="SM00283">
    <property type="entry name" value="MA"/>
    <property type="match status" value="1"/>
</dbReference>
<dbReference type="PROSITE" id="PS50885">
    <property type="entry name" value="HAMP"/>
    <property type="match status" value="1"/>
</dbReference>
<evidence type="ECO:0000313" key="12">
    <source>
        <dbReference type="EMBL" id="MFD1220023.1"/>
    </source>
</evidence>
<keyword evidence="2" id="KW-1003">Cell membrane</keyword>
<dbReference type="Gene3D" id="6.10.340.10">
    <property type="match status" value="1"/>
</dbReference>
<evidence type="ECO:0000313" key="13">
    <source>
        <dbReference type="Proteomes" id="UP001597180"/>
    </source>
</evidence>
<feature type="compositionally biased region" description="Basic and acidic residues" evidence="8">
    <location>
        <begin position="631"/>
        <end position="646"/>
    </location>
</feature>
<keyword evidence="4 6" id="KW-0807">Transducer</keyword>
<feature type="transmembrane region" description="Helical" evidence="9">
    <location>
        <begin position="198"/>
        <end position="223"/>
    </location>
</feature>
<dbReference type="SUPFAM" id="SSF58104">
    <property type="entry name" value="Methyl-accepting chemotaxis protein (MCP) signaling domain"/>
    <property type="match status" value="1"/>
</dbReference>
<comment type="caution">
    <text evidence="12">The sequence shown here is derived from an EMBL/GenBank/DDBJ whole genome shotgun (WGS) entry which is preliminary data.</text>
</comment>
<dbReference type="EMBL" id="JBHTLU010000013">
    <property type="protein sequence ID" value="MFD1220023.1"/>
    <property type="molecule type" value="Genomic_DNA"/>
</dbReference>
<gene>
    <name evidence="12" type="ORF">ACFQ4B_07830</name>
</gene>
<dbReference type="Pfam" id="PF00015">
    <property type="entry name" value="MCPsignal"/>
    <property type="match status" value="1"/>
</dbReference>
<dbReference type="InterPro" id="IPR003660">
    <property type="entry name" value="HAMP_dom"/>
</dbReference>
<feature type="domain" description="HAMP" evidence="11">
    <location>
        <begin position="220"/>
        <end position="272"/>
    </location>
</feature>
<reference evidence="13" key="1">
    <citation type="journal article" date="2019" name="Int. J. Syst. Evol. Microbiol.">
        <title>The Global Catalogue of Microorganisms (GCM) 10K type strain sequencing project: providing services to taxonomists for standard genome sequencing and annotation.</title>
        <authorList>
            <consortium name="The Broad Institute Genomics Platform"/>
            <consortium name="The Broad Institute Genome Sequencing Center for Infectious Disease"/>
            <person name="Wu L."/>
            <person name="Ma J."/>
        </authorList>
    </citation>
    <scope>NUCLEOTIDE SEQUENCE [LARGE SCALE GENOMIC DNA]</scope>
    <source>
        <strain evidence="13">CCUG 53270</strain>
    </source>
</reference>
<keyword evidence="3 9" id="KW-0472">Membrane</keyword>
<evidence type="ECO:0000256" key="3">
    <source>
        <dbReference type="ARBA" id="ARBA00023136"/>
    </source>
</evidence>
<evidence type="ECO:0000256" key="7">
    <source>
        <dbReference type="SAM" id="Coils"/>
    </source>
</evidence>
<keyword evidence="9" id="KW-0812">Transmembrane</keyword>
<feature type="domain" description="Methyl-accepting transducer" evidence="10">
    <location>
        <begin position="291"/>
        <end position="541"/>
    </location>
</feature>
<keyword evidence="13" id="KW-1185">Reference proteome</keyword>
<name>A0ABW3UGD7_9BACL</name>
<evidence type="ECO:0000259" key="10">
    <source>
        <dbReference type="PROSITE" id="PS50111"/>
    </source>
</evidence>
<dbReference type="CDD" id="cd06225">
    <property type="entry name" value="HAMP"/>
    <property type="match status" value="1"/>
</dbReference>
<comment type="subcellular location">
    <subcellularLocation>
        <location evidence="1">Cell membrane</location>
    </subcellularLocation>
</comment>
<keyword evidence="7" id="KW-0175">Coiled coil</keyword>
<protein>
    <submittedName>
        <fullName evidence="12">Methyl-accepting chemotaxis protein</fullName>
    </submittedName>
</protein>
<evidence type="ECO:0000256" key="6">
    <source>
        <dbReference type="PROSITE-ProRule" id="PRU00284"/>
    </source>
</evidence>
<feature type="coiled-coil region" evidence="7">
    <location>
        <begin position="453"/>
        <end position="480"/>
    </location>
</feature>
<dbReference type="PANTHER" id="PTHR32089:SF112">
    <property type="entry name" value="LYSOZYME-LIKE PROTEIN-RELATED"/>
    <property type="match status" value="1"/>
</dbReference>
<evidence type="ECO:0000256" key="4">
    <source>
        <dbReference type="ARBA" id="ARBA00023224"/>
    </source>
</evidence>
<feature type="transmembrane region" description="Helical" evidence="9">
    <location>
        <begin position="20"/>
        <end position="39"/>
    </location>
</feature>
<organism evidence="12 13">
    <name type="scientific">Paenibacillus vulneris</name>
    <dbReference type="NCBI Taxonomy" id="1133364"/>
    <lineage>
        <taxon>Bacteria</taxon>
        <taxon>Bacillati</taxon>
        <taxon>Bacillota</taxon>
        <taxon>Bacilli</taxon>
        <taxon>Bacillales</taxon>
        <taxon>Paenibacillaceae</taxon>
        <taxon>Paenibacillus</taxon>
    </lineage>
</organism>
<evidence type="ECO:0000256" key="1">
    <source>
        <dbReference type="ARBA" id="ARBA00004236"/>
    </source>
</evidence>
<dbReference type="InterPro" id="IPR004089">
    <property type="entry name" value="MCPsignal_dom"/>
</dbReference>